<keyword evidence="6" id="KW-0560">Oxidoreductase</keyword>
<dbReference type="Pfam" id="PF01494">
    <property type="entry name" value="FAD_binding_3"/>
    <property type="match status" value="1"/>
</dbReference>
<sequence length="590" mass="62389">MAGAGNAANGRVGTGTAFDADVLIVGAGPTGLALARELHSLGVAAMIVDSAPDAVHESRALAIQARTLEVLDRNSLADDLVTAGNPTGTLLLHGRGRRRGSAHARSRAAPDHPAPSRRAPSHAVPLFDEAIGDTRFPFLLFLSQAGTERVLVDRLASAGVGIRRGLTLTGLSQDDDGVTCTLESPGVPARTVRTRYVVGCDGAHSATRHLAGIGFSGHAFPQRFLLADLEADGLETGGVHVYLSGAGGLFLFPLGSPAGWRLLVMLPPGSRTGPVTLSLAQAAVTRYTGQDILVHHPVWLTEFSISSRLADRFARGRVFLAGDAAHIHSPAGAQGMNTGIQDAVNLGWKLALVCRGDAGADLLASYERERMPVARSVLAFTDRAFRVATSQHPLLRGLRAGPVIPAAALLLRSARVRRASFRLISELSIRYPRSPRSADKGARAGLSVEGLPRLTRGPRPGERFPQPGMGAAPVVPFDATDVGRASHPPVFRLLLCGPATDWSDGPSERRMRDFQARWAHVLTVELTPSAPRSRWSAAPRAAATSRRRPGTAHYLLRWDGYVGYRSGGTDLDGVAAYLLALGARPFPPAP</sequence>
<keyword evidence="6" id="KW-0503">Monooxygenase</keyword>
<proteinExistence type="predicted"/>
<name>A0A4R9BS49_9MICO</name>
<evidence type="ECO:0000256" key="4">
    <source>
        <dbReference type="SAM" id="MobiDB-lite"/>
    </source>
</evidence>
<dbReference type="PANTHER" id="PTHR43004:SF19">
    <property type="entry name" value="BINDING MONOOXYGENASE, PUTATIVE (JCVI)-RELATED"/>
    <property type="match status" value="1"/>
</dbReference>
<evidence type="ECO:0000259" key="5">
    <source>
        <dbReference type="Pfam" id="PF01494"/>
    </source>
</evidence>
<protein>
    <submittedName>
        <fullName evidence="6">Monooxygenase</fullName>
    </submittedName>
</protein>
<evidence type="ECO:0000313" key="6">
    <source>
        <dbReference type="EMBL" id="TFD89459.1"/>
    </source>
</evidence>
<evidence type="ECO:0000256" key="2">
    <source>
        <dbReference type="ARBA" id="ARBA00022630"/>
    </source>
</evidence>
<dbReference type="OrthoDB" id="4246007at2"/>
<evidence type="ECO:0000256" key="1">
    <source>
        <dbReference type="ARBA" id="ARBA00001974"/>
    </source>
</evidence>
<comment type="cofactor">
    <cofactor evidence="1">
        <name>FAD</name>
        <dbReference type="ChEBI" id="CHEBI:57692"/>
    </cofactor>
</comment>
<keyword evidence="3" id="KW-0274">FAD</keyword>
<feature type="domain" description="FAD-binding" evidence="5">
    <location>
        <begin position="19"/>
        <end position="380"/>
    </location>
</feature>
<reference evidence="6 7" key="1">
    <citation type="submission" date="2019-03" db="EMBL/GenBank/DDBJ databases">
        <title>Genomics of glacier-inhabiting Cryobacterium strains.</title>
        <authorList>
            <person name="Liu Q."/>
            <person name="Xin Y.-H."/>
        </authorList>
    </citation>
    <scope>NUCLEOTIDE SEQUENCE [LARGE SCALE GENOMIC DNA]</scope>
    <source>
        <strain evidence="6 7">Sr59</strain>
    </source>
</reference>
<feature type="region of interest" description="Disordered" evidence="4">
    <location>
        <begin position="93"/>
        <end position="121"/>
    </location>
</feature>
<dbReference type="PANTHER" id="PTHR43004">
    <property type="entry name" value="TRK SYSTEM POTASSIUM UPTAKE PROTEIN"/>
    <property type="match status" value="1"/>
</dbReference>
<dbReference type="SUPFAM" id="SSF51905">
    <property type="entry name" value="FAD/NAD(P)-binding domain"/>
    <property type="match status" value="1"/>
</dbReference>
<keyword evidence="2" id="KW-0285">Flavoprotein</keyword>
<accession>A0A4R9BS49</accession>
<dbReference type="InterPro" id="IPR036188">
    <property type="entry name" value="FAD/NAD-bd_sf"/>
</dbReference>
<organism evidence="6 7">
    <name type="scientific">Cryobacterium lactosi</name>
    <dbReference type="NCBI Taxonomy" id="1259202"/>
    <lineage>
        <taxon>Bacteria</taxon>
        <taxon>Bacillati</taxon>
        <taxon>Actinomycetota</taxon>
        <taxon>Actinomycetes</taxon>
        <taxon>Micrococcales</taxon>
        <taxon>Microbacteriaceae</taxon>
        <taxon>Cryobacterium</taxon>
    </lineage>
</organism>
<dbReference type="InterPro" id="IPR050641">
    <property type="entry name" value="RIFMO-like"/>
</dbReference>
<keyword evidence="7" id="KW-1185">Reference proteome</keyword>
<dbReference type="AlphaFoldDB" id="A0A4R9BS49"/>
<evidence type="ECO:0000256" key="3">
    <source>
        <dbReference type="ARBA" id="ARBA00022827"/>
    </source>
</evidence>
<dbReference type="EMBL" id="SOHM01000025">
    <property type="protein sequence ID" value="TFD89459.1"/>
    <property type="molecule type" value="Genomic_DNA"/>
</dbReference>
<dbReference type="PRINTS" id="PR00420">
    <property type="entry name" value="RNGMNOXGNASE"/>
</dbReference>
<evidence type="ECO:0000313" key="7">
    <source>
        <dbReference type="Proteomes" id="UP000298468"/>
    </source>
</evidence>
<dbReference type="InterPro" id="IPR002938">
    <property type="entry name" value="FAD-bd"/>
</dbReference>
<dbReference type="GO" id="GO:0016709">
    <property type="term" value="F:oxidoreductase activity, acting on paired donors, with incorporation or reduction of molecular oxygen, NAD(P)H as one donor, and incorporation of one atom of oxygen"/>
    <property type="evidence" value="ECO:0007669"/>
    <property type="project" value="UniProtKB-ARBA"/>
</dbReference>
<dbReference type="RefSeq" id="WP_134640921.1">
    <property type="nucleotide sequence ID" value="NZ_SOHM01000025.1"/>
</dbReference>
<dbReference type="Gene3D" id="3.30.70.2450">
    <property type="match status" value="1"/>
</dbReference>
<comment type="caution">
    <text evidence="6">The sequence shown here is derived from an EMBL/GenBank/DDBJ whole genome shotgun (WGS) entry which is preliminary data.</text>
</comment>
<gene>
    <name evidence="6" type="ORF">E3T61_11145</name>
</gene>
<dbReference type="GO" id="GO:0071949">
    <property type="term" value="F:FAD binding"/>
    <property type="evidence" value="ECO:0007669"/>
    <property type="project" value="InterPro"/>
</dbReference>
<dbReference type="Proteomes" id="UP000298468">
    <property type="component" value="Unassembled WGS sequence"/>
</dbReference>
<feature type="compositionally biased region" description="Basic residues" evidence="4">
    <location>
        <begin position="94"/>
        <end position="106"/>
    </location>
</feature>
<dbReference type="Gene3D" id="3.50.50.60">
    <property type="entry name" value="FAD/NAD(P)-binding domain"/>
    <property type="match status" value="1"/>
</dbReference>